<sequence length="77" mass="8649">MTWQRSTRTLTRKLSRVANCGLPGCPGMHLIDVSGINENQLILKRHRAVVSDLLPSTPFKDEGKILSRWLSTLYASI</sequence>
<dbReference type="GeneID" id="20314346"/>
<name>A0A075A4L4_OPIVI</name>
<protein>
    <submittedName>
        <fullName evidence="1">Uncharacterized protein</fullName>
    </submittedName>
</protein>
<dbReference type="CTD" id="20314346"/>
<dbReference type="KEGG" id="ovi:T265_00158"/>
<proteinExistence type="predicted"/>
<gene>
    <name evidence="1" type="ORF">T265_00158</name>
</gene>
<dbReference type="AlphaFoldDB" id="A0A075A4L4"/>
<organism evidence="1 2">
    <name type="scientific">Opisthorchis viverrini</name>
    <name type="common">Southeast Asian liver fluke</name>
    <dbReference type="NCBI Taxonomy" id="6198"/>
    <lineage>
        <taxon>Eukaryota</taxon>
        <taxon>Metazoa</taxon>
        <taxon>Spiralia</taxon>
        <taxon>Lophotrochozoa</taxon>
        <taxon>Platyhelminthes</taxon>
        <taxon>Trematoda</taxon>
        <taxon>Digenea</taxon>
        <taxon>Opisthorchiida</taxon>
        <taxon>Opisthorchiata</taxon>
        <taxon>Opisthorchiidae</taxon>
        <taxon>Opisthorchis</taxon>
    </lineage>
</organism>
<dbReference type="RefSeq" id="XP_009162079.1">
    <property type="nucleotide sequence ID" value="XM_009163815.1"/>
</dbReference>
<dbReference type="EMBL" id="KL596619">
    <property type="protein sequence ID" value="KER34316.1"/>
    <property type="molecule type" value="Genomic_DNA"/>
</dbReference>
<reference evidence="1 2" key="1">
    <citation type="submission" date="2013-11" db="EMBL/GenBank/DDBJ databases">
        <title>Opisthorchis viverrini - life in the bile duct.</title>
        <authorList>
            <person name="Young N.D."/>
            <person name="Nagarajan N."/>
            <person name="Lin S.J."/>
            <person name="Korhonen P.K."/>
            <person name="Jex A.R."/>
            <person name="Hall R.S."/>
            <person name="Safavi-Hemami H."/>
            <person name="Kaewkong W."/>
            <person name="Bertrand D."/>
            <person name="Gao S."/>
            <person name="Seet Q."/>
            <person name="Wongkham S."/>
            <person name="Teh B.T."/>
            <person name="Wongkham C."/>
            <person name="Intapan P.M."/>
            <person name="Maleewong W."/>
            <person name="Yang X."/>
            <person name="Hu M."/>
            <person name="Wang Z."/>
            <person name="Hofmann A."/>
            <person name="Sternberg P.W."/>
            <person name="Tan P."/>
            <person name="Wang J."/>
            <person name="Gasser R.B."/>
        </authorList>
    </citation>
    <scope>NUCLEOTIDE SEQUENCE [LARGE SCALE GENOMIC DNA]</scope>
</reference>
<dbReference type="Proteomes" id="UP000054324">
    <property type="component" value="Unassembled WGS sequence"/>
</dbReference>
<accession>A0A075A4L4</accession>
<keyword evidence="2" id="KW-1185">Reference proteome</keyword>
<evidence type="ECO:0000313" key="1">
    <source>
        <dbReference type="EMBL" id="KER34316.1"/>
    </source>
</evidence>
<evidence type="ECO:0000313" key="2">
    <source>
        <dbReference type="Proteomes" id="UP000054324"/>
    </source>
</evidence>